<evidence type="ECO:0000256" key="2">
    <source>
        <dbReference type="ARBA" id="ARBA00022448"/>
    </source>
</evidence>
<evidence type="ECO:0000256" key="4">
    <source>
        <dbReference type="ARBA" id="ARBA00022692"/>
    </source>
</evidence>
<dbReference type="Pfam" id="PF00528">
    <property type="entry name" value="BPD_transp_1"/>
    <property type="match status" value="1"/>
</dbReference>
<evidence type="ECO:0000256" key="5">
    <source>
        <dbReference type="ARBA" id="ARBA00022989"/>
    </source>
</evidence>
<evidence type="ECO:0000256" key="3">
    <source>
        <dbReference type="ARBA" id="ARBA00022475"/>
    </source>
</evidence>
<dbReference type="RefSeq" id="WP_006208673.1">
    <property type="nucleotide sequence ID" value="NZ_CP147845.1"/>
</dbReference>
<feature type="transmembrane region" description="Helical" evidence="7">
    <location>
        <begin position="12"/>
        <end position="32"/>
    </location>
</feature>
<evidence type="ECO:0000313" key="9">
    <source>
        <dbReference type="EMBL" id="KZS47355.1"/>
    </source>
</evidence>
<gene>
    <name evidence="9" type="ORF">AWU65_16185</name>
</gene>
<feature type="transmembrane region" description="Helical" evidence="7">
    <location>
        <begin position="140"/>
        <end position="159"/>
    </location>
</feature>
<dbReference type="CDD" id="cd06261">
    <property type="entry name" value="TM_PBP2"/>
    <property type="match status" value="1"/>
</dbReference>
<keyword evidence="2 7" id="KW-0813">Transport</keyword>
<feature type="transmembrane region" description="Helical" evidence="7">
    <location>
        <begin position="239"/>
        <end position="263"/>
    </location>
</feature>
<organism evidence="9 10">
    <name type="scientific">Paenibacillus glucanolyticus</name>
    <dbReference type="NCBI Taxonomy" id="59843"/>
    <lineage>
        <taxon>Bacteria</taxon>
        <taxon>Bacillati</taxon>
        <taxon>Bacillota</taxon>
        <taxon>Bacilli</taxon>
        <taxon>Bacillales</taxon>
        <taxon>Paenibacillaceae</taxon>
        <taxon>Paenibacillus</taxon>
    </lineage>
</organism>
<dbReference type="GO" id="GO:0055085">
    <property type="term" value="P:transmembrane transport"/>
    <property type="evidence" value="ECO:0007669"/>
    <property type="project" value="InterPro"/>
</dbReference>
<evidence type="ECO:0000313" key="10">
    <source>
        <dbReference type="Proteomes" id="UP000076796"/>
    </source>
</evidence>
<dbReference type="EMBL" id="LWMH01000001">
    <property type="protein sequence ID" value="KZS47355.1"/>
    <property type="molecule type" value="Genomic_DNA"/>
</dbReference>
<protein>
    <submittedName>
        <fullName evidence="9">Sugar ABC transporter permease</fullName>
    </submittedName>
</protein>
<comment type="caution">
    <text evidence="9">The sequence shown here is derived from an EMBL/GenBank/DDBJ whole genome shotgun (WGS) entry which is preliminary data.</text>
</comment>
<comment type="similarity">
    <text evidence="7">Belongs to the binding-protein-dependent transport system permease family.</text>
</comment>
<dbReference type="STRING" id="59843.A3958_15565"/>
<dbReference type="PANTHER" id="PTHR43744">
    <property type="entry name" value="ABC TRANSPORTER PERMEASE PROTEIN MG189-RELATED-RELATED"/>
    <property type="match status" value="1"/>
</dbReference>
<dbReference type="OrthoDB" id="9771544at2"/>
<comment type="subcellular location">
    <subcellularLocation>
        <location evidence="1 7">Cell membrane</location>
        <topology evidence="1 7">Multi-pass membrane protein</topology>
    </subcellularLocation>
</comment>
<keyword evidence="5 7" id="KW-1133">Transmembrane helix</keyword>
<dbReference type="Proteomes" id="UP000076796">
    <property type="component" value="Unassembled WGS sequence"/>
</dbReference>
<dbReference type="InterPro" id="IPR000515">
    <property type="entry name" value="MetI-like"/>
</dbReference>
<reference evidence="9" key="1">
    <citation type="journal article" date="2016" name="Genome Announc.">
        <title>Draft genomes of two strains of Paenibacillus glucanolyticus with capability to degrade lignocellulose.</title>
        <authorList>
            <person name="Mathews S.L."/>
            <person name="Pawlak J."/>
            <person name="Grunden A.M."/>
        </authorList>
    </citation>
    <scope>NUCLEOTIDE SEQUENCE [LARGE SCALE GENOMIC DNA]</scope>
    <source>
        <strain evidence="9">SLM1</strain>
    </source>
</reference>
<dbReference type="SUPFAM" id="SSF161098">
    <property type="entry name" value="MetI-like"/>
    <property type="match status" value="1"/>
</dbReference>
<keyword evidence="3" id="KW-1003">Cell membrane</keyword>
<dbReference type="AlphaFoldDB" id="A0A163KMC0"/>
<proteinExistence type="inferred from homology"/>
<dbReference type="InterPro" id="IPR035906">
    <property type="entry name" value="MetI-like_sf"/>
</dbReference>
<dbReference type="Gene3D" id="1.10.3720.10">
    <property type="entry name" value="MetI-like"/>
    <property type="match status" value="1"/>
</dbReference>
<keyword evidence="6 7" id="KW-0472">Membrane</keyword>
<sequence>MNTASIGRKILPHLLLIIVGLLFLAPFAWLLLTTFKTEDEIFVIPIQWIPKEWIWDNYVNAVSMIPFIKYTWNTVVIALMSVAGVVLLSPLVAYGFSRIQFKGRNLLFILMLSTLMLPMQVTMIPLYVVFNKVNLLNSNWPLVLSAWFGTGMAYNVFLIRQFFNGIPMELTESAKIDGASEFRIYAQIVMPLAKPALLTIGLFTFLAAWGDFQGALIYLNDQETWTLSIGLKQFIRENGVAWGPLMAAATLFTIPIIILYFFVQKKFIEGITITGLK</sequence>
<dbReference type="PROSITE" id="PS50928">
    <property type="entry name" value="ABC_TM1"/>
    <property type="match status" value="1"/>
</dbReference>
<keyword evidence="10" id="KW-1185">Reference proteome</keyword>
<dbReference type="GO" id="GO:0005886">
    <property type="term" value="C:plasma membrane"/>
    <property type="evidence" value="ECO:0007669"/>
    <property type="project" value="UniProtKB-SubCell"/>
</dbReference>
<accession>A0A163KMC0</accession>
<dbReference type="PANTHER" id="PTHR43744:SF8">
    <property type="entry name" value="SN-GLYCEROL-3-PHOSPHATE TRANSPORT SYSTEM PERMEASE PROTEIN UGPE"/>
    <property type="match status" value="1"/>
</dbReference>
<evidence type="ECO:0000256" key="6">
    <source>
        <dbReference type="ARBA" id="ARBA00023136"/>
    </source>
</evidence>
<feature type="transmembrane region" description="Helical" evidence="7">
    <location>
        <begin position="196"/>
        <end position="219"/>
    </location>
</feature>
<evidence type="ECO:0000259" key="8">
    <source>
        <dbReference type="PROSITE" id="PS50928"/>
    </source>
</evidence>
<evidence type="ECO:0000256" key="7">
    <source>
        <dbReference type="RuleBase" id="RU363032"/>
    </source>
</evidence>
<feature type="domain" description="ABC transmembrane type-1" evidence="8">
    <location>
        <begin position="71"/>
        <end position="263"/>
    </location>
</feature>
<dbReference type="GeneID" id="97557235"/>
<feature type="transmembrane region" description="Helical" evidence="7">
    <location>
        <begin position="70"/>
        <end position="94"/>
    </location>
</feature>
<keyword evidence="4 7" id="KW-0812">Transmembrane</keyword>
<name>A0A163KMC0_9BACL</name>
<evidence type="ECO:0000256" key="1">
    <source>
        <dbReference type="ARBA" id="ARBA00004651"/>
    </source>
</evidence>
<feature type="transmembrane region" description="Helical" evidence="7">
    <location>
        <begin position="106"/>
        <end position="128"/>
    </location>
</feature>